<comment type="caution">
    <text evidence="2">The sequence shown here is derived from an EMBL/GenBank/DDBJ whole genome shotgun (WGS) entry which is preliminary data.</text>
</comment>
<proteinExistence type="predicted"/>
<dbReference type="AlphaFoldDB" id="H0E1N3"/>
<keyword evidence="3" id="KW-1185">Reference proteome</keyword>
<protein>
    <submittedName>
        <fullName evidence="2">Uncharacterized protein</fullName>
    </submittedName>
</protein>
<gene>
    <name evidence="2" type="ORF">PAI11_06950</name>
</gene>
<sequence length="143" mass="16436">MYHHLSRAIYRDLVRNLPAGGSPAARQRILEACEATIERLVTDPELFAHPARTLFQDVRTLYPMTVQARLWQTLERDLEPLAHELRERPELAHALAGTTPSCQATTRSSTPCRREPVNGTPYCPSHQHLLQMERFEERLERVA</sequence>
<accession>H0E1N3</accession>
<dbReference type="OrthoDB" id="5244133at2"/>
<dbReference type="RefSeq" id="WP_007570937.1">
    <property type="nucleotide sequence ID" value="NZ_AGUD01000027.1"/>
</dbReference>
<feature type="region of interest" description="Disordered" evidence="1">
    <location>
        <begin position="92"/>
        <end position="123"/>
    </location>
</feature>
<name>H0E1N3_9ACTN</name>
<reference evidence="2 3" key="1">
    <citation type="journal article" date="2013" name="Biodegradation">
        <title>Quantitative proteomic analysis of ibuprofen-degrading Patulibacter sp. strain I11.</title>
        <authorList>
            <person name="Almeida B."/>
            <person name="Kjeldal H."/>
            <person name="Lolas I."/>
            <person name="Knudsen A.D."/>
            <person name="Carvalho G."/>
            <person name="Nielsen K.L."/>
            <person name="Barreto Crespo M.T."/>
            <person name="Stensballe A."/>
            <person name="Nielsen J.L."/>
        </authorList>
    </citation>
    <scope>NUCLEOTIDE SEQUENCE [LARGE SCALE GENOMIC DNA]</scope>
    <source>
        <strain evidence="2 3">I11</strain>
    </source>
</reference>
<feature type="compositionally biased region" description="Polar residues" evidence="1">
    <location>
        <begin position="98"/>
        <end position="111"/>
    </location>
</feature>
<dbReference type="Proteomes" id="UP000005143">
    <property type="component" value="Unassembled WGS sequence"/>
</dbReference>
<evidence type="ECO:0000256" key="1">
    <source>
        <dbReference type="SAM" id="MobiDB-lite"/>
    </source>
</evidence>
<organism evidence="2 3">
    <name type="scientific">Patulibacter medicamentivorans</name>
    <dbReference type="NCBI Taxonomy" id="1097667"/>
    <lineage>
        <taxon>Bacteria</taxon>
        <taxon>Bacillati</taxon>
        <taxon>Actinomycetota</taxon>
        <taxon>Thermoleophilia</taxon>
        <taxon>Solirubrobacterales</taxon>
        <taxon>Patulibacteraceae</taxon>
        <taxon>Patulibacter</taxon>
    </lineage>
</organism>
<evidence type="ECO:0000313" key="3">
    <source>
        <dbReference type="Proteomes" id="UP000005143"/>
    </source>
</evidence>
<evidence type="ECO:0000313" key="2">
    <source>
        <dbReference type="EMBL" id="EHN12407.1"/>
    </source>
</evidence>
<dbReference type="EMBL" id="AGUD01000027">
    <property type="protein sequence ID" value="EHN12407.1"/>
    <property type="molecule type" value="Genomic_DNA"/>
</dbReference>